<comment type="caution">
    <text evidence="1">The sequence shown here is derived from an EMBL/GenBank/DDBJ whole genome shotgun (WGS) entry which is preliminary data.</text>
</comment>
<protein>
    <submittedName>
        <fullName evidence="1">3264_t:CDS:1</fullName>
    </submittedName>
</protein>
<name>A0A9N9NXD3_9GLOM</name>
<feature type="non-terminal residue" evidence="1">
    <location>
        <position position="55"/>
    </location>
</feature>
<sequence length="55" mass="6583">NIQLVLTCKEWPNIAKYPYTKTEWLIYQFGNEESFLKGEIMEIEKSFVPFPPRSK</sequence>
<dbReference type="Proteomes" id="UP000789570">
    <property type="component" value="Unassembled WGS sequence"/>
</dbReference>
<evidence type="ECO:0000313" key="1">
    <source>
        <dbReference type="EMBL" id="CAG8765453.1"/>
    </source>
</evidence>
<accession>A0A9N9NXD3</accession>
<feature type="non-terminal residue" evidence="1">
    <location>
        <position position="1"/>
    </location>
</feature>
<evidence type="ECO:0000313" key="2">
    <source>
        <dbReference type="Proteomes" id="UP000789570"/>
    </source>
</evidence>
<keyword evidence="2" id="KW-1185">Reference proteome</keyword>
<dbReference type="AlphaFoldDB" id="A0A9N9NXD3"/>
<dbReference type="EMBL" id="CAJVPQ010024768">
    <property type="protein sequence ID" value="CAG8765453.1"/>
    <property type="molecule type" value="Genomic_DNA"/>
</dbReference>
<organism evidence="1 2">
    <name type="scientific">Funneliformis caledonium</name>
    <dbReference type="NCBI Taxonomy" id="1117310"/>
    <lineage>
        <taxon>Eukaryota</taxon>
        <taxon>Fungi</taxon>
        <taxon>Fungi incertae sedis</taxon>
        <taxon>Mucoromycota</taxon>
        <taxon>Glomeromycotina</taxon>
        <taxon>Glomeromycetes</taxon>
        <taxon>Glomerales</taxon>
        <taxon>Glomeraceae</taxon>
        <taxon>Funneliformis</taxon>
    </lineage>
</organism>
<reference evidence="1" key="1">
    <citation type="submission" date="2021-06" db="EMBL/GenBank/DDBJ databases">
        <authorList>
            <person name="Kallberg Y."/>
            <person name="Tangrot J."/>
            <person name="Rosling A."/>
        </authorList>
    </citation>
    <scope>NUCLEOTIDE SEQUENCE</scope>
    <source>
        <strain evidence="1">UK204</strain>
    </source>
</reference>
<proteinExistence type="predicted"/>
<gene>
    <name evidence="1" type="ORF">FCALED_LOCUS17198</name>
</gene>